<name>A0A834EQ54_9CHIR</name>
<feature type="compositionally biased region" description="Pro residues" evidence="1">
    <location>
        <begin position="58"/>
        <end position="70"/>
    </location>
</feature>
<reference evidence="2 3" key="1">
    <citation type="journal article" date="2020" name="Nature">
        <title>Six reference-quality genomes reveal evolution of bat adaptations.</title>
        <authorList>
            <person name="Jebb D."/>
            <person name="Huang Z."/>
            <person name="Pippel M."/>
            <person name="Hughes G.M."/>
            <person name="Lavrichenko K."/>
            <person name="Devanna P."/>
            <person name="Winkler S."/>
            <person name="Jermiin L.S."/>
            <person name="Skirmuntt E.C."/>
            <person name="Katzourakis A."/>
            <person name="Burkitt-Gray L."/>
            <person name="Ray D.A."/>
            <person name="Sullivan K.A.M."/>
            <person name="Roscito J.G."/>
            <person name="Kirilenko B.M."/>
            <person name="Davalos L.M."/>
            <person name="Corthals A.P."/>
            <person name="Power M.L."/>
            <person name="Jones G."/>
            <person name="Ransome R.D."/>
            <person name="Dechmann D.K.N."/>
            <person name="Locatelli A.G."/>
            <person name="Puechmaille S.J."/>
            <person name="Fedrigo O."/>
            <person name="Jarvis E.D."/>
            <person name="Hiller M."/>
            <person name="Vernes S.C."/>
            <person name="Myers E.W."/>
            <person name="Teeling E.C."/>
        </authorList>
    </citation>
    <scope>NUCLEOTIDE SEQUENCE [LARGE SCALE GENOMIC DNA]</scope>
    <source>
        <tissue evidence="2">Muscle</tissue>
    </source>
</reference>
<dbReference type="EMBL" id="JABVXQ010000002">
    <property type="protein sequence ID" value="KAF6125149.1"/>
    <property type="molecule type" value="Genomic_DNA"/>
</dbReference>
<evidence type="ECO:0000313" key="3">
    <source>
        <dbReference type="Proteomes" id="UP000664940"/>
    </source>
</evidence>
<organism evidence="2 3">
    <name type="scientific">Phyllostomus discolor</name>
    <name type="common">pale spear-nosed bat</name>
    <dbReference type="NCBI Taxonomy" id="89673"/>
    <lineage>
        <taxon>Eukaryota</taxon>
        <taxon>Metazoa</taxon>
        <taxon>Chordata</taxon>
        <taxon>Craniata</taxon>
        <taxon>Vertebrata</taxon>
        <taxon>Euteleostomi</taxon>
        <taxon>Mammalia</taxon>
        <taxon>Eutheria</taxon>
        <taxon>Laurasiatheria</taxon>
        <taxon>Chiroptera</taxon>
        <taxon>Yangochiroptera</taxon>
        <taxon>Phyllostomidae</taxon>
        <taxon>Phyllostominae</taxon>
        <taxon>Phyllostomus</taxon>
    </lineage>
</organism>
<dbReference type="Proteomes" id="UP000664940">
    <property type="component" value="Unassembled WGS sequence"/>
</dbReference>
<feature type="region of interest" description="Disordered" evidence="1">
    <location>
        <begin position="1"/>
        <end position="103"/>
    </location>
</feature>
<proteinExistence type="predicted"/>
<sequence>MSRAVPGCSSPGTPAPLHLPGTDVALGPRAHTLRTVEPPGGRSSSEFRRRRLRLPSIGPAPSPSPLPPFPAGFSGNDVPPSAGRLPGDGVKQSSPREKGVKVGVGLGGAPGVLFTFPAESEPQKRLFRDGSMCIKISLKQLVG</sequence>
<dbReference type="AlphaFoldDB" id="A0A834EQ54"/>
<gene>
    <name evidence="2" type="ORF">HJG60_009690</name>
</gene>
<evidence type="ECO:0000313" key="2">
    <source>
        <dbReference type="EMBL" id="KAF6125149.1"/>
    </source>
</evidence>
<comment type="caution">
    <text evidence="2">The sequence shown here is derived from an EMBL/GenBank/DDBJ whole genome shotgun (WGS) entry which is preliminary data.</text>
</comment>
<evidence type="ECO:0000256" key="1">
    <source>
        <dbReference type="SAM" id="MobiDB-lite"/>
    </source>
</evidence>
<accession>A0A834EQ54</accession>
<protein>
    <submittedName>
        <fullName evidence="2">Uncharacterized protein</fullName>
    </submittedName>
</protein>